<comment type="cofactor">
    <cofactor evidence="7 8">
        <name>Mg(2+)</name>
        <dbReference type="ChEBI" id="CHEBI:18420"/>
    </cofactor>
    <text evidence="7 8">Binds 3 Mg(2+) ions per subunit.</text>
</comment>
<dbReference type="PRINTS" id="PR00982">
    <property type="entry name" value="TRNASYNTHLYS"/>
</dbReference>
<dbReference type="CDD" id="cd04322">
    <property type="entry name" value="LysRS_N"/>
    <property type="match status" value="1"/>
</dbReference>
<dbReference type="Gene3D" id="2.40.50.140">
    <property type="entry name" value="Nucleic acid-binding proteins"/>
    <property type="match status" value="1"/>
</dbReference>
<keyword evidence="3 7" id="KW-0547">Nucleotide-binding</keyword>
<evidence type="ECO:0000256" key="8">
    <source>
        <dbReference type="RuleBase" id="RU000336"/>
    </source>
</evidence>
<dbReference type="InterPro" id="IPR018149">
    <property type="entry name" value="Lys-tRNA-synth_II_C"/>
</dbReference>
<evidence type="ECO:0000256" key="2">
    <source>
        <dbReference type="ARBA" id="ARBA00022723"/>
    </source>
</evidence>
<dbReference type="InterPro" id="IPR004365">
    <property type="entry name" value="NA-bd_OB_tRNA"/>
</dbReference>
<dbReference type="HAMAP" id="MF_00252">
    <property type="entry name" value="Lys_tRNA_synth_class2"/>
    <property type="match status" value="1"/>
</dbReference>
<dbReference type="InterPro" id="IPR045864">
    <property type="entry name" value="aa-tRNA-synth_II/BPL/LPL"/>
</dbReference>
<dbReference type="NCBIfam" id="TIGR00499">
    <property type="entry name" value="lysS_bact"/>
    <property type="match status" value="1"/>
</dbReference>
<sequence length="488" mass="55708">MATIDELRKVRMEKLEALKKLGVNPYPSTVRRSHTVKQALTMDGKDVTVAGRVMGIRGHGKIFFLDLADETGRMQTVVKADACVPTAYQVVELLDISDFVSVTGAVGKTQAGEISVFATDLQMLTKTLLPLPDQWHGFKDVEERFRKRYLDMILNPEVRTRFVVRSRIVDAIRDFLTDRGFLEVETPTLQPVYGGGLAKPFVTHHNELETDLYLRISDEMYLKRLIVGGLEKVFEITKVFRNEGVDSDHNPEFTMFEAQIAYQDYTYGMDIIEEIIEYVARQALGKSTFEYQGVVMDVKCPWPRLRMVEAISRYTGVDTLDWKTVEEAKEAIQHMDGIPEEKFTELKKMLSIGECIAFVFEEAVEAKLIQPTIVYDYPIETSPLAKKCDDPRFTQRFEMFAFGSELGNNYTELNDPVDLRKRFIEEKKREKAGVEEVHQTDDDYLEAIEHGFPPTCGIAIGVDRLVMLLTNAKSIKEVVPFPTLRPEK</sequence>
<dbReference type="GO" id="GO:0000287">
    <property type="term" value="F:magnesium ion binding"/>
    <property type="evidence" value="ECO:0007669"/>
    <property type="project" value="UniProtKB-UniRule"/>
</dbReference>
<evidence type="ECO:0000256" key="6">
    <source>
        <dbReference type="ARBA" id="ARBA00048573"/>
    </source>
</evidence>
<dbReference type="InterPro" id="IPR006195">
    <property type="entry name" value="aa-tRNA-synth_II"/>
</dbReference>
<name>A0A1F6B0F8_9BACT</name>
<dbReference type="GO" id="GO:0005829">
    <property type="term" value="C:cytosol"/>
    <property type="evidence" value="ECO:0007669"/>
    <property type="project" value="TreeGrafter"/>
</dbReference>
<dbReference type="GO" id="GO:0005524">
    <property type="term" value="F:ATP binding"/>
    <property type="evidence" value="ECO:0007669"/>
    <property type="project" value="UniProtKB-UniRule"/>
</dbReference>
<evidence type="ECO:0000256" key="5">
    <source>
        <dbReference type="ARBA" id="ARBA00023146"/>
    </source>
</evidence>
<keyword evidence="7 8" id="KW-0460">Magnesium</keyword>
<evidence type="ECO:0000256" key="1">
    <source>
        <dbReference type="ARBA" id="ARBA00022598"/>
    </source>
</evidence>
<evidence type="ECO:0000256" key="7">
    <source>
        <dbReference type="HAMAP-Rule" id="MF_00252"/>
    </source>
</evidence>
<feature type="binding site" evidence="7">
    <location>
        <position position="405"/>
    </location>
    <ligand>
        <name>Mg(2+)</name>
        <dbReference type="ChEBI" id="CHEBI:18420"/>
        <label>2</label>
    </ligand>
</feature>
<comment type="similarity">
    <text evidence="7">Belongs to the class-II aminoacyl-tRNA synthetase family.</text>
</comment>
<dbReference type="PROSITE" id="PS50862">
    <property type="entry name" value="AA_TRNA_LIGASE_II"/>
    <property type="match status" value="1"/>
</dbReference>
<feature type="binding site" evidence="7">
    <location>
        <position position="405"/>
    </location>
    <ligand>
        <name>Mg(2+)</name>
        <dbReference type="ChEBI" id="CHEBI:18420"/>
        <label>1</label>
    </ligand>
</feature>
<dbReference type="Pfam" id="PF00152">
    <property type="entry name" value="tRNA-synt_2"/>
    <property type="match status" value="1"/>
</dbReference>
<dbReference type="GO" id="GO:0006430">
    <property type="term" value="P:lysyl-tRNA aminoacylation"/>
    <property type="evidence" value="ECO:0007669"/>
    <property type="project" value="UniProtKB-UniRule"/>
</dbReference>
<evidence type="ECO:0000256" key="3">
    <source>
        <dbReference type="ARBA" id="ARBA00022741"/>
    </source>
</evidence>
<gene>
    <name evidence="7" type="primary">lysS</name>
    <name evidence="10" type="ORF">A2973_05335</name>
</gene>
<dbReference type="AlphaFoldDB" id="A0A1F6B0F8"/>
<keyword evidence="2 7" id="KW-0479">Metal-binding</keyword>
<protein>
    <recommendedName>
        <fullName evidence="7">Lysine--tRNA ligase</fullName>
        <ecNumber evidence="7">6.1.1.6</ecNumber>
    </recommendedName>
    <alternativeName>
        <fullName evidence="7">Lysyl-tRNA synthetase</fullName>
        <shortName evidence="7">LysRS</shortName>
    </alternativeName>
</protein>
<evidence type="ECO:0000259" key="9">
    <source>
        <dbReference type="PROSITE" id="PS50862"/>
    </source>
</evidence>
<accession>A0A1F6B0F8</accession>
<keyword evidence="7" id="KW-0648">Protein biosynthesis</keyword>
<dbReference type="GO" id="GO:0004824">
    <property type="term" value="F:lysine-tRNA ligase activity"/>
    <property type="evidence" value="ECO:0007669"/>
    <property type="project" value="UniProtKB-UniRule"/>
</dbReference>
<keyword evidence="7" id="KW-0963">Cytoplasm</keyword>
<comment type="subunit">
    <text evidence="7">Homodimer.</text>
</comment>
<dbReference type="InterPro" id="IPR044136">
    <property type="entry name" value="Lys-tRNA-ligase_II_N"/>
</dbReference>
<comment type="catalytic activity">
    <reaction evidence="6 7 8">
        <text>tRNA(Lys) + L-lysine + ATP = L-lysyl-tRNA(Lys) + AMP + diphosphate</text>
        <dbReference type="Rhea" id="RHEA:20792"/>
        <dbReference type="Rhea" id="RHEA-COMP:9696"/>
        <dbReference type="Rhea" id="RHEA-COMP:9697"/>
        <dbReference type="ChEBI" id="CHEBI:30616"/>
        <dbReference type="ChEBI" id="CHEBI:32551"/>
        <dbReference type="ChEBI" id="CHEBI:33019"/>
        <dbReference type="ChEBI" id="CHEBI:78442"/>
        <dbReference type="ChEBI" id="CHEBI:78529"/>
        <dbReference type="ChEBI" id="CHEBI:456215"/>
        <dbReference type="EC" id="6.1.1.6"/>
    </reaction>
</comment>
<proteinExistence type="inferred from homology"/>
<dbReference type="Gene3D" id="3.30.930.10">
    <property type="entry name" value="Bira Bifunctional Protein, Domain 2"/>
    <property type="match status" value="1"/>
</dbReference>
<dbReference type="Pfam" id="PF01336">
    <property type="entry name" value="tRNA_anti-codon"/>
    <property type="match status" value="1"/>
</dbReference>
<feature type="domain" description="Aminoacyl-transfer RNA synthetases class-II family profile" evidence="9">
    <location>
        <begin position="162"/>
        <end position="486"/>
    </location>
</feature>
<organism evidence="10 11">
    <name type="scientific">Candidatus Gottesmanbacteria bacterium RIFCSPLOWO2_01_FULL_49_10</name>
    <dbReference type="NCBI Taxonomy" id="1798396"/>
    <lineage>
        <taxon>Bacteria</taxon>
        <taxon>Candidatus Gottesmaniibacteriota</taxon>
    </lineage>
</organism>
<dbReference type="PANTHER" id="PTHR42918">
    <property type="entry name" value="LYSYL-TRNA SYNTHETASE"/>
    <property type="match status" value="1"/>
</dbReference>
<evidence type="ECO:0000313" key="11">
    <source>
        <dbReference type="Proteomes" id="UP000176409"/>
    </source>
</evidence>
<dbReference type="InterPro" id="IPR002313">
    <property type="entry name" value="Lys-tRNA-ligase_II"/>
</dbReference>
<evidence type="ECO:0000256" key="4">
    <source>
        <dbReference type="ARBA" id="ARBA00022840"/>
    </source>
</evidence>
<dbReference type="GO" id="GO:0000049">
    <property type="term" value="F:tRNA binding"/>
    <property type="evidence" value="ECO:0007669"/>
    <property type="project" value="TreeGrafter"/>
</dbReference>
<reference evidence="10 11" key="1">
    <citation type="journal article" date="2016" name="Nat. Commun.">
        <title>Thousands of microbial genomes shed light on interconnected biogeochemical processes in an aquifer system.</title>
        <authorList>
            <person name="Anantharaman K."/>
            <person name="Brown C.T."/>
            <person name="Hug L.A."/>
            <person name="Sharon I."/>
            <person name="Castelle C.J."/>
            <person name="Probst A.J."/>
            <person name="Thomas B.C."/>
            <person name="Singh A."/>
            <person name="Wilkins M.J."/>
            <person name="Karaoz U."/>
            <person name="Brodie E.L."/>
            <person name="Williams K.H."/>
            <person name="Hubbard S.S."/>
            <person name="Banfield J.F."/>
        </authorList>
    </citation>
    <scope>NUCLEOTIDE SEQUENCE [LARGE SCALE GENOMIC DNA]</scope>
</reference>
<dbReference type="NCBIfam" id="NF001756">
    <property type="entry name" value="PRK00484.1"/>
    <property type="match status" value="1"/>
</dbReference>
<feature type="binding site" evidence="7">
    <location>
        <position position="398"/>
    </location>
    <ligand>
        <name>Mg(2+)</name>
        <dbReference type="ChEBI" id="CHEBI:18420"/>
        <label>1</label>
    </ligand>
</feature>
<keyword evidence="1 7" id="KW-0436">Ligase</keyword>
<dbReference type="PANTHER" id="PTHR42918:SF15">
    <property type="entry name" value="LYSINE--TRNA LIGASE, CHLOROPLASTIC_MITOCHONDRIAL"/>
    <property type="match status" value="1"/>
</dbReference>
<evidence type="ECO:0000313" key="10">
    <source>
        <dbReference type="EMBL" id="OGG30037.1"/>
    </source>
</evidence>
<dbReference type="Proteomes" id="UP000176409">
    <property type="component" value="Unassembled WGS sequence"/>
</dbReference>
<keyword evidence="5 7" id="KW-0030">Aminoacyl-tRNA synthetase</keyword>
<keyword evidence="4 7" id="KW-0067">ATP-binding</keyword>
<comment type="caution">
    <text evidence="10">The sequence shown here is derived from an EMBL/GenBank/DDBJ whole genome shotgun (WGS) entry which is preliminary data.</text>
</comment>
<dbReference type="EC" id="6.1.1.6" evidence="7"/>
<comment type="subcellular location">
    <subcellularLocation>
        <location evidence="7">Cytoplasm</location>
    </subcellularLocation>
</comment>
<dbReference type="InterPro" id="IPR004364">
    <property type="entry name" value="Aa-tRNA-synt_II"/>
</dbReference>
<dbReference type="EMBL" id="MFJZ01000032">
    <property type="protein sequence ID" value="OGG30037.1"/>
    <property type="molecule type" value="Genomic_DNA"/>
</dbReference>
<dbReference type="SUPFAM" id="SSF55681">
    <property type="entry name" value="Class II aaRS and biotin synthetases"/>
    <property type="match status" value="1"/>
</dbReference>
<dbReference type="STRING" id="1798396.A2973_05335"/>
<dbReference type="SUPFAM" id="SSF50249">
    <property type="entry name" value="Nucleic acid-binding proteins"/>
    <property type="match status" value="1"/>
</dbReference>
<dbReference type="InterPro" id="IPR012340">
    <property type="entry name" value="NA-bd_OB-fold"/>
</dbReference>